<dbReference type="Proteomes" id="UP001205560">
    <property type="component" value="Unassembled WGS sequence"/>
</dbReference>
<dbReference type="RefSeq" id="WP_258845379.1">
    <property type="nucleotide sequence ID" value="NZ_JANUGX010000010.1"/>
</dbReference>
<gene>
    <name evidence="1" type="ORF">NX782_10415</name>
</gene>
<keyword evidence="2" id="KW-1185">Reference proteome</keyword>
<accession>A0ABT2A688</accession>
<comment type="caution">
    <text evidence="1">The sequence shown here is derived from an EMBL/GenBank/DDBJ whole genome shotgun (WGS) entry which is preliminary data.</text>
</comment>
<sequence>MAQHVLVLVGILAFVALAIASRHRVRQGAGRASGRGAQVVVSFDDGGISADYPDGQRRAISWEDLSRVGVTTTDEGPFVDDVFIGLHGRAGELVLVYPQGAAGDQAILVEMQRRLPGFDNRLFVKAMGSTSNAHFLLWEKPQEKVMK</sequence>
<reference evidence="1 2" key="1">
    <citation type="submission" date="2022-08" db="EMBL/GenBank/DDBJ databases">
        <title>Reclassification of Massilia species as members of the genera Telluria, Duganella, Pseudoduganella, Mokoshia gen. nov. and Zemynaea gen. nov. using orthogonal and non-orthogonal genome-based approaches.</title>
        <authorList>
            <person name="Bowman J.P."/>
        </authorList>
    </citation>
    <scope>NUCLEOTIDE SEQUENCE [LARGE SCALE GENOMIC DNA]</scope>
    <source>
        <strain evidence="1 2">LMG 28164</strain>
    </source>
</reference>
<name>A0ABT2A688_9BURK</name>
<protein>
    <submittedName>
        <fullName evidence="1">Uncharacterized protein</fullName>
    </submittedName>
</protein>
<organism evidence="1 2">
    <name type="scientific">Massilia norwichensis</name>
    <dbReference type="NCBI Taxonomy" id="1442366"/>
    <lineage>
        <taxon>Bacteria</taxon>
        <taxon>Pseudomonadati</taxon>
        <taxon>Pseudomonadota</taxon>
        <taxon>Betaproteobacteria</taxon>
        <taxon>Burkholderiales</taxon>
        <taxon>Oxalobacteraceae</taxon>
        <taxon>Telluria group</taxon>
        <taxon>Massilia</taxon>
    </lineage>
</organism>
<proteinExistence type="predicted"/>
<dbReference type="EMBL" id="JANUGX010000010">
    <property type="protein sequence ID" value="MCS0589617.1"/>
    <property type="molecule type" value="Genomic_DNA"/>
</dbReference>
<evidence type="ECO:0000313" key="2">
    <source>
        <dbReference type="Proteomes" id="UP001205560"/>
    </source>
</evidence>
<evidence type="ECO:0000313" key="1">
    <source>
        <dbReference type="EMBL" id="MCS0589617.1"/>
    </source>
</evidence>